<dbReference type="Proteomes" id="UP000192343">
    <property type="component" value="Unassembled WGS sequence"/>
</dbReference>
<feature type="domain" description="N-acetyltransferase" evidence="1">
    <location>
        <begin position="152"/>
        <end position="311"/>
    </location>
</feature>
<accession>A0A1Y1S3A7</accession>
<evidence type="ECO:0000313" key="2">
    <source>
        <dbReference type="EMBL" id="ORC37851.1"/>
    </source>
</evidence>
<evidence type="ECO:0000259" key="1">
    <source>
        <dbReference type="PROSITE" id="PS51186"/>
    </source>
</evidence>
<dbReference type="EMBL" id="MWQY01000002">
    <property type="protein sequence ID" value="ORC37851.1"/>
    <property type="molecule type" value="Genomic_DNA"/>
</dbReference>
<dbReference type="Pfam" id="PF03682">
    <property type="entry name" value="UPF0158"/>
    <property type="match status" value="1"/>
</dbReference>
<protein>
    <recommendedName>
        <fullName evidence="1">N-acetyltransferase domain-containing protein</fullName>
    </recommendedName>
</protein>
<dbReference type="Gene3D" id="3.40.630.30">
    <property type="match status" value="1"/>
</dbReference>
<dbReference type="AlphaFoldDB" id="A0A1Y1S3A7"/>
<dbReference type="Pfam" id="PF00583">
    <property type="entry name" value="Acetyltransf_1"/>
    <property type="match status" value="1"/>
</dbReference>
<dbReference type="InterPro" id="IPR000182">
    <property type="entry name" value="GNAT_dom"/>
</dbReference>
<dbReference type="STRING" id="1963862.B4O97_02290"/>
<gene>
    <name evidence="2" type="ORF">B4O97_02290</name>
</gene>
<dbReference type="GO" id="GO:0016747">
    <property type="term" value="F:acyltransferase activity, transferring groups other than amino-acyl groups"/>
    <property type="evidence" value="ECO:0007669"/>
    <property type="project" value="InterPro"/>
</dbReference>
<dbReference type="SUPFAM" id="SSF55729">
    <property type="entry name" value="Acyl-CoA N-acyltransferases (Nat)"/>
    <property type="match status" value="1"/>
</dbReference>
<reference evidence="2 3" key="1">
    <citation type="submission" date="2017-03" db="EMBL/GenBank/DDBJ databases">
        <title>Draft Genome sequence of Marispirochaeta sp. strain JC444.</title>
        <authorList>
            <person name="Shivani Y."/>
            <person name="Subhash Y."/>
            <person name="Sasikala C."/>
            <person name="Ramana C."/>
        </authorList>
    </citation>
    <scope>NUCLEOTIDE SEQUENCE [LARGE SCALE GENOMIC DNA]</scope>
    <source>
        <strain evidence="2 3">JC444</strain>
    </source>
</reference>
<dbReference type="PROSITE" id="PS51186">
    <property type="entry name" value="GNAT"/>
    <property type="match status" value="1"/>
</dbReference>
<proteinExistence type="predicted"/>
<sequence length="315" mass="37042">MSMELTPELIDQIIFGMENQISYYYLDLEQGKVEEESQLEEEQRTDESRYILIPRWSSADGFQLMERFVDSLRNPVFRERLREALASRKGVFRNFKNILKEREDIQRLWFQFKEREMRTRVLEWYEQVCEALGFQKLGPEREETEDLVLTDFVIAPGNPELKDRLEEYDLKAFREACGENPRDLTHLLFLARRALVPKDPDKLVVFQASTPEGETAGIVWGTDAWLSPQAAKFFDEDPGVSFLLQFYVEPEYRGLGLARLLLDTYIREAFGREMKRVILDLWGNAQSMGRVLDEHGFSRYRSSFYLDLDAWGKNG</sequence>
<keyword evidence="3" id="KW-1185">Reference proteome</keyword>
<name>A0A1Y1S3A7_9SPIO</name>
<dbReference type="InterPro" id="IPR016181">
    <property type="entry name" value="Acyl_CoA_acyltransferase"/>
</dbReference>
<dbReference type="InterPro" id="IPR005361">
    <property type="entry name" value="UPF0158"/>
</dbReference>
<organism evidence="2 3">
    <name type="scientific">Marispirochaeta aestuarii</name>
    <dbReference type="NCBI Taxonomy" id="1963862"/>
    <lineage>
        <taxon>Bacteria</taxon>
        <taxon>Pseudomonadati</taxon>
        <taxon>Spirochaetota</taxon>
        <taxon>Spirochaetia</taxon>
        <taxon>Spirochaetales</taxon>
        <taxon>Spirochaetaceae</taxon>
        <taxon>Marispirochaeta</taxon>
    </lineage>
</organism>
<evidence type="ECO:0000313" key="3">
    <source>
        <dbReference type="Proteomes" id="UP000192343"/>
    </source>
</evidence>
<comment type="caution">
    <text evidence="2">The sequence shown here is derived from an EMBL/GenBank/DDBJ whole genome shotgun (WGS) entry which is preliminary data.</text>
</comment>